<feature type="chain" id="PRO_5046619430" description="Invasion protein" evidence="2">
    <location>
        <begin position="29"/>
        <end position="221"/>
    </location>
</feature>
<feature type="compositionally biased region" description="Low complexity" evidence="1">
    <location>
        <begin position="28"/>
        <end position="41"/>
    </location>
</feature>
<reference evidence="3" key="2">
    <citation type="submission" date="2021-08" db="EMBL/GenBank/DDBJ databases">
        <authorList>
            <person name="Tani A."/>
            <person name="Ola A."/>
            <person name="Ogura Y."/>
            <person name="Katsura K."/>
            <person name="Hayashi T."/>
        </authorList>
    </citation>
    <scope>NUCLEOTIDE SEQUENCE</scope>
    <source>
        <strain evidence="3">LMG 23639</strain>
    </source>
</reference>
<feature type="region of interest" description="Disordered" evidence="1">
    <location>
        <begin position="26"/>
        <end position="75"/>
    </location>
</feature>
<dbReference type="Gene3D" id="2.60.40.1880">
    <property type="entry name" value="Invasion associated locus B (IalB) protein"/>
    <property type="match status" value="1"/>
</dbReference>
<dbReference type="InterPro" id="IPR006311">
    <property type="entry name" value="TAT_signal"/>
</dbReference>
<proteinExistence type="predicted"/>
<comment type="caution">
    <text evidence="3">The sequence shown here is derived from an EMBL/GenBank/DDBJ whole genome shotgun (WGS) entry which is preliminary data.</text>
</comment>
<dbReference type="Proteomes" id="UP001055102">
    <property type="component" value="Unassembled WGS sequence"/>
</dbReference>
<dbReference type="Pfam" id="PF06776">
    <property type="entry name" value="IalB"/>
    <property type="match status" value="1"/>
</dbReference>
<organism evidence="3 4">
    <name type="scientific">Methylobacterium jeotgali</name>
    <dbReference type="NCBI Taxonomy" id="381630"/>
    <lineage>
        <taxon>Bacteria</taxon>
        <taxon>Pseudomonadati</taxon>
        <taxon>Pseudomonadota</taxon>
        <taxon>Alphaproteobacteria</taxon>
        <taxon>Hyphomicrobiales</taxon>
        <taxon>Methylobacteriaceae</taxon>
        <taxon>Methylobacterium</taxon>
    </lineage>
</organism>
<keyword evidence="2" id="KW-0732">Signal</keyword>
<protein>
    <recommendedName>
        <fullName evidence="5">Invasion protein</fullName>
    </recommendedName>
</protein>
<evidence type="ECO:0000313" key="3">
    <source>
        <dbReference type="EMBL" id="GJE06653.1"/>
    </source>
</evidence>
<sequence>MTDPRAARRTLLSAALISLVLGAGSVSAQEAAPEPEAAAPAEKPKPKRPAPKPVAKSAPKAEAKPTEKAKAAWPEGASAVSEVYGDWTVNCSRAESGSTCSLMQSQGDAKTGRRSFAVELKAPKEGRAEGVILMPFGFAIEPGVAFKLDDTNLGKGAPFSTCAGDGCLVPISLPTLATDTMRTAKTLAIAAQKPGEKEPTVINVPLAGFAPAFDRMIALGG</sequence>
<accession>A0ABQ4SXN4</accession>
<dbReference type="EMBL" id="BPQR01000031">
    <property type="protein sequence ID" value="GJE06653.1"/>
    <property type="molecule type" value="Genomic_DNA"/>
</dbReference>
<evidence type="ECO:0000256" key="1">
    <source>
        <dbReference type="SAM" id="MobiDB-lite"/>
    </source>
</evidence>
<keyword evidence="4" id="KW-1185">Reference proteome</keyword>
<evidence type="ECO:0000256" key="2">
    <source>
        <dbReference type="SAM" id="SignalP"/>
    </source>
</evidence>
<evidence type="ECO:0000313" key="4">
    <source>
        <dbReference type="Proteomes" id="UP001055102"/>
    </source>
</evidence>
<evidence type="ECO:0008006" key="5">
    <source>
        <dbReference type="Google" id="ProtNLM"/>
    </source>
</evidence>
<dbReference type="PROSITE" id="PS51318">
    <property type="entry name" value="TAT"/>
    <property type="match status" value="1"/>
</dbReference>
<feature type="compositionally biased region" description="Basic and acidic residues" evidence="1">
    <location>
        <begin position="59"/>
        <end position="70"/>
    </location>
</feature>
<dbReference type="RefSeq" id="WP_238275463.1">
    <property type="nucleotide sequence ID" value="NZ_BPQR01000031.1"/>
</dbReference>
<feature type="signal peptide" evidence="2">
    <location>
        <begin position="1"/>
        <end position="28"/>
    </location>
</feature>
<name>A0ABQ4SXN4_9HYPH</name>
<dbReference type="InterPro" id="IPR010642">
    <property type="entry name" value="Invasion_prot_B"/>
</dbReference>
<reference evidence="3" key="1">
    <citation type="journal article" date="2021" name="Front. Microbiol.">
        <title>Comprehensive Comparative Genomics and Phenotyping of Methylobacterium Species.</title>
        <authorList>
            <person name="Alessa O."/>
            <person name="Ogura Y."/>
            <person name="Fujitani Y."/>
            <person name="Takami H."/>
            <person name="Hayashi T."/>
            <person name="Sahin N."/>
            <person name="Tani A."/>
        </authorList>
    </citation>
    <scope>NUCLEOTIDE SEQUENCE</scope>
    <source>
        <strain evidence="3">LMG 23639</strain>
    </source>
</reference>
<dbReference type="InterPro" id="IPR038696">
    <property type="entry name" value="IalB_sf"/>
</dbReference>
<gene>
    <name evidence="3" type="ORF">AOPFMNJM_1975</name>
</gene>